<protein>
    <submittedName>
        <fullName evidence="10">Cytochrome c peroxidase</fullName>
        <ecNumber evidence="10">1.11.1.5</ecNumber>
    </submittedName>
</protein>
<comment type="subcellular location">
    <subcellularLocation>
        <location evidence="1">Cell envelope</location>
    </subcellularLocation>
</comment>
<keyword evidence="11" id="KW-1185">Reference proteome</keyword>
<keyword evidence="10" id="KW-0575">Peroxidase</keyword>
<sequence>MKKILFYCFGLIGTLMLLAQTCQTTKPPQPAPTVTVIGPPIPLAVPANFPQPRLDTSLKITAAGVALGRVLFYDGDLSSNRQIACATCHQQANAFTHHGHRLSHGVDDRLSRRNAPPIQNLVWAKNFFWDGGVHHLDFTPLTALRDTAEMNSDIEAIRFKLEHSRIDYNGMFDKAYGTREITSQRLLRALTQFMSQLVSASSRYDRYSRGEDTTLLTKQEKEGLQLFRSKCSQCHQGELFTDYSFRNNGLAATRKREELEFGMTEEQKVRLLATRDEGRYRVTLNKKDRYKFRVPSLRNVQYTGPYMHDGRFTVLAQVLRHYATGIEDSPTLDPRLRKGKKLGIPMTDDEQKKIIAFLKTLSDPEFMKDPRYADPRLTRYSKL</sequence>
<dbReference type="AlphaFoldDB" id="I2GTU0"/>
<dbReference type="InterPro" id="IPR004852">
    <property type="entry name" value="Di-haem_cyt_c_peroxidsae"/>
</dbReference>
<dbReference type="Gene3D" id="1.10.760.10">
    <property type="entry name" value="Cytochrome c-like domain"/>
    <property type="match status" value="2"/>
</dbReference>
<keyword evidence="5 10" id="KW-0560">Oxidoreductase</keyword>
<keyword evidence="2 7" id="KW-0349">Heme</keyword>
<dbReference type="EC" id="1.11.1.5" evidence="10"/>
<dbReference type="GO" id="GO:0046872">
    <property type="term" value="F:metal ion binding"/>
    <property type="evidence" value="ECO:0007669"/>
    <property type="project" value="UniProtKB-KW"/>
</dbReference>
<dbReference type="InterPro" id="IPR051395">
    <property type="entry name" value="Cytochrome_c_Peroxidase/MauG"/>
</dbReference>
<dbReference type="PANTHER" id="PTHR30600:SF10">
    <property type="entry name" value="BLL6722 PROTEIN"/>
    <property type="match status" value="1"/>
</dbReference>
<keyword evidence="4 8" id="KW-0732">Signal</keyword>
<dbReference type="SUPFAM" id="SSF46626">
    <property type="entry name" value="Cytochrome c"/>
    <property type="match status" value="2"/>
</dbReference>
<evidence type="ECO:0000256" key="5">
    <source>
        <dbReference type="ARBA" id="ARBA00023002"/>
    </source>
</evidence>
<dbReference type="GO" id="GO:0030313">
    <property type="term" value="C:cell envelope"/>
    <property type="evidence" value="ECO:0007669"/>
    <property type="project" value="UniProtKB-SubCell"/>
</dbReference>
<keyword evidence="6 7" id="KW-0408">Iron</keyword>
<dbReference type="OrthoDB" id="9805202at2"/>
<name>I2GTU0_9BACT</name>
<dbReference type="PROSITE" id="PS51007">
    <property type="entry name" value="CYTC"/>
    <property type="match status" value="1"/>
</dbReference>
<geneLocation type="plasmid" evidence="10 11">
    <name>pFLIM01</name>
</geneLocation>
<dbReference type="RefSeq" id="WP_015056876.1">
    <property type="nucleotide sequence ID" value="NC_019017.1"/>
</dbReference>
<feature type="chain" id="PRO_5003659871" evidence="8">
    <location>
        <begin position="20"/>
        <end position="383"/>
    </location>
</feature>
<keyword evidence="3 7" id="KW-0479">Metal-binding</keyword>
<evidence type="ECO:0000256" key="3">
    <source>
        <dbReference type="ARBA" id="ARBA00022723"/>
    </source>
</evidence>
<dbReference type="GO" id="GO:0004130">
    <property type="term" value="F:cytochrome-c peroxidase activity"/>
    <property type="evidence" value="ECO:0007669"/>
    <property type="project" value="UniProtKB-EC"/>
</dbReference>
<dbReference type="InterPro" id="IPR009056">
    <property type="entry name" value="Cyt_c-like_dom"/>
</dbReference>
<evidence type="ECO:0000256" key="2">
    <source>
        <dbReference type="ARBA" id="ARBA00022617"/>
    </source>
</evidence>
<gene>
    <name evidence="10" type="ORF">BN8_p06722</name>
</gene>
<dbReference type="Pfam" id="PF03150">
    <property type="entry name" value="CCP_MauG"/>
    <property type="match status" value="1"/>
</dbReference>
<dbReference type="GO" id="GO:0020037">
    <property type="term" value="F:heme binding"/>
    <property type="evidence" value="ECO:0007669"/>
    <property type="project" value="InterPro"/>
</dbReference>
<evidence type="ECO:0000313" key="11">
    <source>
        <dbReference type="Proteomes" id="UP000009309"/>
    </source>
</evidence>
<reference evidence="10 11" key="1">
    <citation type="journal article" date="2012" name="J. Bacteriol.">
        <title>Genome Sequence of the Filamentous Bacterium Fibrisoma limi BUZ 3T.</title>
        <authorList>
            <person name="Filippini M."/>
            <person name="Qi W."/>
            <person name="Jaenicke S."/>
            <person name="Goesmann A."/>
            <person name="Smits T.H."/>
            <person name="Bagheri H.C."/>
        </authorList>
    </citation>
    <scope>NUCLEOTIDE SEQUENCE [LARGE SCALE GENOMIC DNA]</scope>
    <source>
        <strain evidence="11">BUZ 3T</strain>
        <plasmid evidence="10 11">pFLIM01</plasmid>
    </source>
</reference>
<dbReference type="EMBL" id="HE805916">
    <property type="protein sequence ID" value="CCH57541.1"/>
    <property type="molecule type" value="Genomic_DNA"/>
</dbReference>
<evidence type="ECO:0000259" key="9">
    <source>
        <dbReference type="PROSITE" id="PS51007"/>
    </source>
</evidence>
<evidence type="ECO:0000256" key="6">
    <source>
        <dbReference type="ARBA" id="ARBA00023004"/>
    </source>
</evidence>
<evidence type="ECO:0000256" key="1">
    <source>
        <dbReference type="ARBA" id="ARBA00004196"/>
    </source>
</evidence>
<organism evidence="10 11">
    <name type="scientific">Fibrisoma limi BUZ 3</name>
    <dbReference type="NCBI Taxonomy" id="1185876"/>
    <lineage>
        <taxon>Bacteria</taxon>
        <taxon>Pseudomonadati</taxon>
        <taxon>Bacteroidota</taxon>
        <taxon>Cytophagia</taxon>
        <taxon>Cytophagales</taxon>
        <taxon>Spirosomataceae</taxon>
        <taxon>Fibrisoma</taxon>
    </lineage>
</organism>
<dbReference type="Proteomes" id="UP000009309">
    <property type="component" value="Plasmid pFLIM01"/>
</dbReference>
<evidence type="ECO:0000256" key="4">
    <source>
        <dbReference type="ARBA" id="ARBA00022729"/>
    </source>
</evidence>
<evidence type="ECO:0000256" key="7">
    <source>
        <dbReference type="PROSITE-ProRule" id="PRU00433"/>
    </source>
</evidence>
<feature type="signal peptide" evidence="8">
    <location>
        <begin position="1"/>
        <end position="19"/>
    </location>
</feature>
<evidence type="ECO:0000256" key="8">
    <source>
        <dbReference type="SAM" id="SignalP"/>
    </source>
</evidence>
<keyword evidence="10" id="KW-0614">Plasmid</keyword>
<feature type="domain" description="Cytochrome c" evidence="9">
    <location>
        <begin position="218"/>
        <end position="362"/>
    </location>
</feature>
<dbReference type="GO" id="GO:0009055">
    <property type="term" value="F:electron transfer activity"/>
    <property type="evidence" value="ECO:0007669"/>
    <property type="project" value="InterPro"/>
</dbReference>
<dbReference type="PANTHER" id="PTHR30600">
    <property type="entry name" value="CYTOCHROME C PEROXIDASE-RELATED"/>
    <property type="match status" value="1"/>
</dbReference>
<accession>I2GTU0</accession>
<dbReference type="InterPro" id="IPR036909">
    <property type="entry name" value="Cyt_c-like_dom_sf"/>
</dbReference>
<proteinExistence type="predicted"/>
<evidence type="ECO:0000313" key="10">
    <source>
        <dbReference type="EMBL" id="CCH57541.1"/>
    </source>
</evidence>